<sequence length="162" mass="18213">VEVDYSSLRDLLKEGKWREAEDETRELLIQAAGPAAVRRGWVYFSEVKFIPADDLRTLDELWRAASGGKFGYSAQREVWVQKARQWPKFFKAIDWVQGENNVKWPSEFNYSADAVKGHLPLTNALRGTRLFEAIMEHEAFAKPAPGSGGSSNGAAQPGWLSK</sequence>
<feature type="region of interest" description="Disordered" evidence="1">
    <location>
        <begin position="142"/>
        <end position="162"/>
    </location>
</feature>
<dbReference type="KEGG" id="cvr:CHLNCDRAFT_19181"/>
<evidence type="ECO:0000256" key="1">
    <source>
        <dbReference type="SAM" id="MobiDB-lite"/>
    </source>
</evidence>
<dbReference type="PANTHER" id="PTHR34800:SF1">
    <property type="entry name" value="TETRAPYRROLE-BINDING PROTEIN, CHLOROPLASTIC"/>
    <property type="match status" value="1"/>
</dbReference>
<dbReference type="GeneID" id="17358766"/>
<evidence type="ECO:0000259" key="2">
    <source>
        <dbReference type="Pfam" id="PF05419"/>
    </source>
</evidence>
<dbReference type="PANTHER" id="PTHR34800">
    <property type="entry name" value="TETRAPYRROLE-BINDING PROTEIN, CHLOROPLASTIC"/>
    <property type="match status" value="1"/>
</dbReference>
<proteinExistence type="predicted"/>
<dbReference type="InParanoid" id="E1Z401"/>
<dbReference type="GO" id="GO:0009507">
    <property type="term" value="C:chloroplast"/>
    <property type="evidence" value="ECO:0007669"/>
    <property type="project" value="TreeGrafter"/>
</dbReference>
<dbReference type="GO" id="GO:0046906">
    <property type="term" value="F:tetrapyrrole binding"/>
    <property type="evidence" value="ECO:0007669"/>
    <property type="project" value="TreeGrafter"/>
</dbReference>
<dbReference type="AlphaFoldDB" id="E1Z401"/>
<organism evidence="4">
    <name type="scientific">Chlorella variabilis</name>
    <name type="common">Green alga</name>
    <dbReference type="NCBI Taxonomy" id="554065"/>
    <lineage>
        <taxon>Eukaryota</taxon>
        <taxon>Viridiplantae</taxon>
        <taxon>Chlorophyta</taxon>
        <taxon>core chlorophytes</taxon>
        <taxon>Trebouxiophyceae</taxon>
        <taxon>Chlorellales</taxon>
        <taxon>Chlorellaceae</taxon>
        <taxon>Chlorella clade</taxon>
        <taxon>Chlorella</taxon>
    </lineage>
</organism>
<dbReference type="eggNOG" id="ENOG502QWGS">
    <property type="taxonomic scope" value="Eukaryota"/>
</dbReference>
<dbReference type="EMBL" id="GL433836">
    <property type="protein sequence ID" value="EFN59265.1"/>
    <property type="molecule type" value="Genomic_DNA"/>
</dbReference>
<dbReference type="InterPro" id="IPR037215">
    <property type="entry name" value="GUN4-like_sf"/>
</dbReference>
<feature type="compositionally biased region" description="Low complexity" evidence="1">
    <location>
        <begin position="152"/>
        <end position="162"/>
    </location>
</feature>
<dbReference type="Gene3D" id="1.25.40.620">
    <property type="match status" value="1"/>
</dbReference>
<dbReference type="RefSeq" id="XP_005851367.1">
    <property type="nucleotide sequence ID" value="XM_005851305.1"/>
</dbReference>
<dbReference type="OMA" id="SVQKEIW"/>
<evidence type="ECO:0000313" key="4">
    <source>
        <dbReference type="Proteomes" id="UP000008141"/>
    </source>
</evidence>
<dbReference type="FunCoup" id="E1Z401">
    <property type="interactions" value="178"/>
</dbReference>
<dbReference type="Pfam" id="PF05419">
    <property type="entry name" value="GUN4"/>
    <property type="match status" value="1"/>
</dbReference>
<dbReference type="InterPro" id="IPR008629">
    <property type="entry name" value="GUN4-like"/>
</dbReference>
<protein>
    <recommendedName>
        <fullName evidence="2">GUN4-like domain-containing protein</fullName>
    </recommendedName>
</protein>
<dbReference type="STRING" id="554065.E1Z401"/>
<accession>E1Z401</accession>
<keyword evidence="4" id="KW-1185">Reference proteome</keyword>
<reference evidence="3 4" key="1">
    <citation type="journal article" date="2010" name="Plant Cell">
        <title>The Chlorella variabilis NC64A genome reveals adaptation to photosymbiosis, coevolution with viruses, and cryptic sex.</title>
        <authorList>
            <person name="Blanc G."/>
            <person name="Duncan G."/>
            <person name="Agarkova I."/>
            <person name="Borodovsky M."/>
            <person name="Gurnon J."/>
            <person name="Kuo A."/>
            <person name="Lindquist E."/>
            <person name="Lucas S."/>
            <person name="Pangilinan J."/>
            <person name="Polle J."/>
            <person name="Salamov A."/>
            <person name="Terry A."/>
            <person name="Yamada T."/>
            <person name="Dunigan D.D."/>
            <person name="Grigoriev I.V."/>
            <person name="Claverie J.M."/>
            <person name="Van Etten J.L."/>
        </authorList>
    </citation>
    <scope>NUCLEOTIDE SEQUENCE [LARGE SCALE GENOMIC DNA]</scope>
    <source>
        <strain evidence="3 4">NC64A</strain>
    </source>
</reference>
<dbReference type="GO" id="GO:0010019">
    <property type="term" value="P:chloroplast-nucleus signaling pathway"/>
    <property type="evidence" value="ECO:0007669"/>
    <property type="project" value="TreeGrafter"/>
</dbReference>
<feature type="domain" description="GUN4-like" evidence="2">
    <location>
        <begin position="2"/>
        <end position="137"/>
    </location>
</feature>
<name>E1Z401_CHLVA</name>
<dbReference type="OrthoDB" id="4835at2759"/>
<evidence type="ECO:0000313" key="3">
    <source>
        <dbReference type="EMBL" id="EFN59265.1"/>
    </source>
</evidence>
<dbReference type="SUPFAM" id="SSF140869">
    <property type="entry name" value="GUN4-like"/>
    <property type="match status" value="1"/>
</dbReference>
<gene>
    <name evidence="3" type="ORF">CHLNCDRAFT_19181</name>
</gene>
<dbReference type="Gene3D" id="1.10.10.1770">
    <property type="entry name" value="Gun4-like"/>
    <property type="match status" value="1"/>
</dbReference>
<dbReference type="Proteomes" id="UP000008141">
    <property type="component" value="Unassembled WGS sequence"/>
</dbReference>
<dbReference type="CDD" id="cd16383">
    <property type="entry name" value="GUN4"/>
    <property type="match status" value="1"/>
</dbReference>
<feature type="non-terminal residue" evidence="3">
    <location>
        <position position="1"/>
    </location>
</feature>